<dbReference type="AlphaFoldDB" id="A0A397VCR8"/>
<evidence type="ECO:0000313" key="4">
    <source>
        <dbReference type="Proteomes" id="UP000266673"/>
    </source>
</evidence>
<sequence>MSNAQSNESLREINAKLLAEITELRKENAEIPKLREKLLKFEAENAKIPDLRMKFADLKAERTELKARIAEVLRQSVEENKRRDAENAKLKARIGELESEFRDRITKVEQKQTLNDNSSNNSSSNSNLVADQVSMVTHHEKPLVDTLLPEDKETDAFLDEVDKRKVSNEIRQRNREKKFSQSHVLSQDSSSTTSESLHHEADLSMTDTKHDHPEQVVKKSVPKESSLVHMEPQKIEEKQVNLSEINEAKIPYNQKVEQDLICELLEFIRCRDSTSLPNSISSKHIPDVPVDADLTPGSVPHLAHLFDKAEKTGRKEKLRWYYYSEEYEKKVVTLRSENNISDQMARTQIYDEMELYLPGKKREYLRKMTQKAKNIYTLFKGIGIDKIGVVTSSADAISRLTDAQILNIINELTKSQKLIGVTRT</sequence>
<feature type="compositionally biased region" description="Low complexity" evidence="2">
    <location>
        <begin position="181"/>
        <end position="195"/>
    </location>
</feature>
<evidence type="ECO:0000256" key="1">
    <source>
        <dbReference type="SAM" id="Coils"/>
    </source>
</evidence>
<organism evidence="3 4">
    <name type="scientific">Gigaspora rosea</name>
    <dbReference type="NCBI Taxonomy" id="44941"/>
    <lineage>
        <taxon>Eukaryota</taxon>
        <taxon>Fungi</taxon>
        <taxon>Fungi incertae sedis</taxon>
        <taxon>Mucoromycota</taxon>
        <taxon>Glomeromycotina</taxon>
        <taxon>Glomeromycetes</taxon>
        <taxon>Diversisporales</taxon>
        <taxon>Gigasporaceae</taxon>
        <taxon>Gigaspora</taxon>
    </lineage>
</organism>
<keyword evidence="1" id="KW-0175">Coiled coil</keyword>
<feature type="coiled-coil region" evidence="1">
    <location>
        <begin position="7"/>
        <end position="100"/>
    </location>
</feature>
<keyword evidence="4" id="KW-1185">Reference proteome</keyword>
<feature type="region of interest" description="Disordered" evidence="2">
    <location>
        <begin position="168"/>
        <end position="225"/>
    </location>
</feature>
<name>A0A397VCR8_9GLOM</name>
<gene>
    <name evidence="3" type="ORF">C2G38_2306493</name>
</gene>
<evidence type="ECO:0000256" key="2">
    <source>
        <dbReference type="SAM" id="MobiDB-lite"/>
    </source>
</evidence>
<dbReference type="EMBL" id="QKWP01000463">
    <property type="protein sequence ID" value="RIB19621.1"/>
    <property type="molecule type" value="Genomic_DNA"/>
</dbReference>
<feature type="compositionally biased region" description="Basic and acidic residues" evidence="2">
    <location>
        <begin position="168"/>
        <end position="179"/>
    </location>
</feature>
<accession>A0A397VCR8</accession>
<comment type="caution">
    <text evidence="3">The sequence shown here is derived from an EMBL/GenBank/DDBJ whole genome shotgun (WGS) entry which is preliminary data.</text>
</comment>
<protein>
    <submittedName>
        <fullName evidence="3">Uncharacterized protein</fullName>
    </submittedName>
</protein>
<dbReference type="OrthoDB" id="2423674at2759"/>
<dbReference type="Proteomes" id="UP000266673">
    <property type="component" value="Unassembled WGS sequence"/>
</dbReference>
<feature type="compositionally biased region" description="Basic and acidic residues" evidence="2">
    <location>
        <begin position="196"/>
        <end position="217"/>
    </location>
</feature>
<proteinExistence type="predicted"/>
<evidence type="ECO:0000313" key="3">
    <source>
        <dbReference type="EMBL" id="RIB19621.1"/>
    </source>
</evidence>
<reference evidence="3 4" key="1">
    <citation type="submission" date="2018-06" db="EMBL/GenBank/DDBJ databases">
        <title>Comparative genomics reveals the genomic features of Rhizophagus irregularis, R. cerebriforme, R. diaphanum and Gigaspora rosea, and their symbiotic lifestyle signature.</title>
        <authorList>
            <person name="Morin E."/>
            <person name="San Clemente H."/>
            <person name="Chen E.C.H."/>
            <person name="De La Providencia I."/>
            <person name="Hainaut M."/>
            <person name="Kuo A."/>
            <person name="Kohler A."/>
            <person name="Murat C."/>
            <person name="Tang N."/>
            <person name="Roy S."/>
            <person name="Loubradou J."/>
            <person name="Henrissat B."/>
            <person name="Grigoriev I.V."/>
            <person name="Corradi N."/>
            <person name="Roux C."/>
            <person name="Martin F.M."/>
        </authorList>
    </citation>
    <scope>NUCLEOTIDE SEQUENCE [LARGE SCALE GENOMIC DNA]</scope>
    <source>
        <strain evidence="3 4">DAOM 194757</strain>
    </source>
</reference>